<evidence type="ECO:0000313" key="1">
    <source>
        <dbReference type="EMBL" id="KAJ2986975.1"/>
    </source>
</evidence>
<reference evidence="1" key="1">
    <citation type="submission" date="2022-10" db="EMBL/GenBank/DDBJ databases">
        <title>Genome Sequence of Xylaria curta.</title>
        <authorList>
            <person name="Buettner E."/>
        </authorList>
    </citation>
    <scope>NUCLEOTIDE SEQUENCE</scope>
    <source>
        <strain evidence="1">Babe10</strain>
    </source>
</reference>
<gene>
    <name evidence="1" type="ORF">NUW58_g4766</name>
</gene>
<keyword evidence="2" id="KW-1185">Reference proteome</keyword>
<proteinExistence type="predicted"/>
<name>A0ACC1P5G1_9PEZI</name>
<dbReference type="Proteomes" id="UP001143856">
    <property type="component" value="Unassembled WGS sequence"/>
</dbReference>
<protein>
    <submittedName>
        <fullName evidence="1">Uncharacterized protein</fullName>
    </submittedName>
</protein>
<accession>A0ACC1P5G1</accession>
<evidence type="ECO:0000313" key="2">
    <source>
        <dbReference type="Proteomes" id="UP001143856"/>
    </source>
</evidence>
<sequence>MGIRGLGAAVRPYGVVSSLNGDAVVIDGPALVHQILDGCMRQRLPSNCFICHPSYSTLGRMVIGWLDELRAHGITVRRIYFDGYLPPSKWRVRQERLLRQSQTVKDLLASHPRGSSKLPDDTFDAVHPEIALTQNAGQSSRFSWLPKPPFLVPAVIEILKSCDTWGPLVEVVSGEADMFCAEDIRQHGGVLLTSDSDLLITDLGPHGTVSFFSDVVAADRSNKCKGLVACKFSLHAINDKLGLNKVGGLSRVAFEHVKCRTSFHDAVKRTKHYSHHSIESPDFQAFMEEYSMKEYLPKSHPVQGILSRLDPRISEIIIQALLVDGNRIVTDAGSAHDSRGPESLAMFLPVMVEVSLPIPRFLVSIHVIGVGRGLGGLALSVLGRIVSSLHNTIYVRKLAYSIIQKFAVHNLPAVIEWRSLEASNSLMGRQVNVSGLEETLTQCRQLEDTFGQLTERIPSTDMQWLSFAIYQDIMWSASEQRLPLSATLIHEMKRESNHIDHHSWDTIHFAAQLQASLYSLRMEKQVLDVAAELCTTIPPPMRELRKRLGALPAIGEWPTAANISQMLATADEANVLSTVTDMLGISAIDIPDHASNTNQGKKRKNGNGPLKSQRGSKRPGSVNPFAILSHESLNS</sequence>
<organism evidence="1 2">
    <name type="scientific">Xylaria curta</name>
    <dbReference type="NCBI Taxonomy" id="42375"/>
    <lineage>
        <taxon>Eukaryota</taxon>
        <taxon>Fungi</taxon>
        <taxon>Dikarya</taxon>
        <taxon>Ascomycota</taxon>
        <taxon>Pezizomycotina</taxon>
        <taxon>Sordariomycetes</taxon>
        <taxon>Xylariomycetidae</taxon>
        <taxon>Xylariales</taxon>
        <taxon>Xylariaceae</taxon>
        <taxon>Xylaria</taxon>
    </lineage>
</organism>
<dbReference type="EMBL" id="JAPDGR010000864">
    <property type="protein sequence ID" value="KAJ2986975.1"/>
    <property type="molecule type" value="Genomic_DNA"/>
</dbReference>
<comment type="caution">
    <text evidence="1">The sequence shown here is derived from an EMBL/GenBank/DDBJ whole genome shotgun (WGS) entry which is preliminary data.</text>
</comment>